<feature type="domain" description="Glycoside hydrolase 123 N-terminal" evidence="3">
    <location>
        <begin position="47"/>
        <end position="186"/>
    </location>
</feature>
<gene>
    <name evidence="4" type="ORF">F0145_09365</name>
</gene>
<proteinExistence type="predicted"/>
<dbReference type="Pfam" id="PF13320">
    <property type="entry name" value="GH123_cat"/>
    <property type="match status" value="1"/>
</dbReference>
<feature type="chain" id="PRO_5024278241" evidence="1">
    <location>
        <begin position="19"/>
        <end position="284"/>
    </location>
</feature>
<organism evidence="4 5">
    <name type="scientific">Adhaeribacter rhizoryzae</name>
    <dbReference type="NCBI Taxonomy" id="2607907"/>
    <lineage>
        <taxon>Bacteria</taxon>
        <taxon>Pseudomonadati</taxon>
        <taxon>Bacteroidota</taxon>
        <taxon>Cytophagia</taxon>
        <taxon>Cytophagales</taxon>
        <taxon>Hymenobacteraceae</taxon>
        <taxon>Adhaeribacter</taxon>
    </lineage>
</organism>
<sequence>MNKLFFLFCTLYTTISFAQTPYQELPDPKPVNEELWKQVKTGTYVSFASPDNRYAKSNVPAVSPVLTNWQTKAWKGEKVHTQILIWTTKPLKNTSLLVSDLKGSKQNKIPAAKIKASFLRYVMVDGLNEKGTGCGIPSNLEPSLEADVIDNAKASPIAANTTQPVWLSISIPADAPAGVYKGSVKVIEGKNEILGNLNYSVEVINRTLPAPKEWQYHLDLWQNPDAIARMHQVEKWSDDHLKVMKPYMESLANAGQKVITTTLIHDPWNSQTYDVYSSMIKWTR</sequence>
<dbReference type="EMBL" id="VWSF01000005">
    <property type="protein sequence ID" value="KAA5547518.1"/>
    <property type="molecule type" value="Genomic_DNA"/>
</dbReference>
<dbReference type="Proteomes" id="UP000323426">
    <property type="component" value="Unassembled WGS sequence"/>
</dbReference>
<evidence type="ECO:0000259" key="2">
    <source>
        <dbReference type="Pfam" id="PF13320"/>
    </source>
</evidence>
<name>A0A5M6DIY2_9BACT</name>
<keyword evidence="1" id="KW-0732">Signal</keyword>
<accession>A0A5M6DIY2</accession>
<feature type="domain" description="Glycoside hydrolase 123 catalytic" evidence="2">
    <location>
        <begin position="221"/>
        <end position="283"/>
    </location>
</feature>
<comment type="caution">
    <text evidence="4">The sequence shown here is derived from an EMBL/GenBank/DDBJ whole genome shotgun (WGS) entry which is preliminary data.</text>
</comment>
<evidence type="ECO:0000259" key="3">
    <source>
        <dbReference type="Pfam" id="PF22680"/>
    </source>
</evidence>
<reference evidence="4 5" key="1">
    <citation type="submission" date="2019-09" db="EMBL/GenBank/DDBJ databases">
        <title>Genome sequence and assembly of Adhaeribacter sp.</title>
        <authorList>
            <person name="Chhetri G."/>
        </authorList>
    </citation>
    <scope>NUCLEOTIDE SEQUENCE [LARGE SCALE GENOMIC DNA]</scope>
    <source>
        <strain evidence="4 5">DK36</strain>
    </source>
</reference>
<dbReference type="InterPro" id="IPR025150">
    <property type="entry name" value="GH123_cat"/>
</dbReference>
<dbReference type="InterPro" id="IPR053850">
    <property type="entry name" value="Glyco_hydro_123_N_2"/>
</dbReference>
<protein>
    <submittedName>
        <fullName evidence="4">Uncharacterized protein</fullName>
    </submittedName>
</protein>
<dbReference type="AlphaFoldDB" id="A0A5M6DIY2"/>
<keyword evidence="5" id="KW-1185">Reference proteome</keyword>
<evidence type="ECO:0000313" key="5">
    <source>
        <dbReference type="Proteomes" id="UP000323426"/>
    </source>
</evidence>
<evidence type="ECO:0000313" key="4">
    <source>
        <dbReference type="EMBL" id="KAA5547518.1"/>
    </source>
</evidence>
<feature type="signal peptide" evidence="1">
    <location>
        <begin position="1"/>
        <end position="18"/>
    </location>
</feature>
<dbReference type="Pfam" id="PF22680">
    <property type="entry name" value="Glyco_hydro_123_N_2"/>
    <property type="match status" value="1"/>
</dbReference>
<evidence type="ECO:0000256" key="1">
    <source>
        <dbReference type="SAM" id="SignalP"/>
    </source>
</evidence>